<dbReference type="STRING" id="121845.A0A3Q0IVV8"/>
<dbReference type="GO" id="GO:0046872">
    <property type="term" value="F:metal ion binding"/>
    <property type="evidence" value="ECO:0007669"/>
    <property type="project" value="InterPro"/>
</dbReference>
<dbReference type="SUPFAM" id="SSF49329">
    <property type="entry name" value="Cu,Zn superoxide dismutase-like"/>
    <property type="match status" value="2"/>
</dbReference>
<feature type="compositionally biased region" description="Polar residues" evidence="1">
    <location>
        <begin position="175"/>
        <end position="225"/>
    </location>
</feature>
<evidence type="ECO:0000313" key="2">
    <source>
        <dbReference type="Proteomes" id="UP000079169"/>
    </source>
</evidence>
<accession>A0A3Q0IVV8</accession>
<dbReference type="PaxDb" id="121845-A0A3Q0IVV8"/>
<dbReference type="Proteomes" id="UP000079169">
    <property type="component" value="Unplaced"/>
</dbReference>
<dbReference type="Gene3D" id="2.60.40.200">
    <property type="entry name" value="Superoxide dismutase, copper/zinc binding domain"/>
    <property type="match status" value="1"/>
</dbReference>
<sequence length="348" mass="36331">MVDTDLPQSLIKDKIEATGMRAVLRGYGQLGAAVAMLGGNTGFSSGNIKGVIRFVQEDDRHCIVDGEIDAPRDTPLSVSIYECGDISNNCANLGDKLVAILDHQNIAPNKETGSILDKLIGKNNSNGKETPNILDKLIGTNNSNGKLTKNASGQTVINNEQSDTCCSRTKKSENSRNSNLLAGNGGPLNTVNGNGANAESTRENGSQSNALNRASIQAPPSTLTEGKSVHGPISDQSSTQAPPTSSGPMSDKSSTQAPPTSSVGPMSDENSQAPPTSLILKTRSPIDISSIVGRSLVIEDGANNRLACAVIARSAGVTENKKVICACDGVTIWEERERPLAGPGRRGK</sequence>
<dbReference type="RefSeq" id="XP_026680392.1">
    <property type="nucleotide sequence ID" value="XM_026824591.1"/>
</dbReference>
<dbReference type="AlphaFoldDB" id="A0A3Q0IVV8"/>
<keyword evidence="2" id="KW-1185">Reference proteome</keyword>
<gene>
    <name evidence="3" type="primary">LOC103510559</name>
</gene>
<feature type="region of interest" description="Disordered" evidence="1">
    <location>
        <begin position="161"/>
        <end position="281"/>
    </location>
</feature>
<feature type="compositionally biased region" description="Polar residues" evidence="1">
    <location>
        <begin position="234"/>
        <end position="275"/>
    </location>
</feature>
<evidence type="ECO:0000313" key="3">
    <source>
        <dbReference type="RefSeq" id="XP_026680392.1"/>
    </source>
</evidence>
<proteinExistence type="predicted"/>
<dbReference type="GeneID" id="103510559"/>
<organism evidence="2 3">
    <name type="scientific">Diaphorina citri</name>
    <name type="common">Asian citrus psyllid</name>
    <dbReference type="NCBI Taxonomy" id="121845"/>
    <lineage>
        <taxon>Eukaryota</taxon>
        <taxon>Metazoa</taxon>
        <taxon>Ecdysozoa</taxon>
        <taxon>Arthropoda</taxon>
        <taxon>Hexapoda</taxon>
        <taxon>Insecta</taxon>
        <taxon>Pterygota</taxon>
        <taxon>Neoptera</taxon>
        <taxon>Paraneoptera</taxon>
        <taxon>Hemiptera</taxon>
        <taxon>Sternorrhyncha</taxon>
        <taxon>Psylloidea</taxon>
        <taxon>Psyllidae</taxon>
        <taxon>Diaphorininae</taxon>
        <taxon>Diaphorina</taxon>
    </lineage>
</organism>
<dbReference type="GO" id="GO:0006801">
    <property type="term" value="P:superoxide metabolic process"/>
    <property type="evidence" value="ECO:0007669"/>
    <property type="project" value="InterPro"/>
</dbReference>
<evidence type="ECO:0000256" key="1">
    <source>
        <dbReference type="SAM" id="MobiDB-lite"/>
    </source>
</evidence>
<reference evidence="3" key="1">
    <citation type="submission" date="2025-08" db="UniProtKB">
        <authorList>
            <consortium name="RefSeq"/>
        </authorList>
    </citation>
    <scope>IDENTIFICATION</scope>
</reference>
<protein>
    <submittedName>
        <fullName evidence="3">Sericin-2-like</fullName>
    </submittedName>
</protein>
<dbReference type="InterPro" id="IPR036423">
    <property type="entry name" value="SOD-like_Cu/Zn_dom_sf"/>
</dbReference>
<dbReference type="KEGG" id="dci:103510559"/>
<name>A0A3Q0IVV8_DIACI</name>